<keyword evidence="7 8" id="KW-0520">NAD</keyword>
<feature type="binding site" evidence="8">
    <location>
        <position position="129"/>
    </location>
    <ligand>
        <name>ATP</name>
        <dbReference type="ChEBI" id="CHEBI:30616"/>
    </ligand>
</feature>
<keyword evidence="5 8" id="KW-0067">ATP-binding</keyword>
<evidence type="ECO:0000259" key="11">
    <source>
        <dbReference type="Pfam" id="PF02540"/>
    </source>
</evidence>
<feature type="domain" description="NAD/GMP synthase" evidence="11">
    <location>
        <begin position="8"/>
        <end position="237"/>
    </location>
</feature>
<keyword evidence="4 8" id="KW-0547">Nucleotide-binding</keyword>
<dbReference type="HAMAP" id="MF_00193">
    <property type="entry name" value="NadE_ammonia_dep"/>
    <property type="match status" value="1"/>
</dbReference>
<feature type="binding site" evidence="8">
    <location>
        <begin position="29"/>
        <end position="36"/>
    </location>
    <ligand>
        <name>ATP</name>
        <dbReference type="ChEBI" id="CHEBI:30616"/>
    </ligand>
</feature>
<keyword evidence="3 8" id="KW-0479">Metal-binding</keyword>
<evidence type="ECO:0000256" key="7">
    <source>
        <dbReference type="ARBA" id="ARBA00023027"/>
    </source>
</evidence>
<name>A0A662DI16_UNCAE</name>
<evidence type="ECO:0000313" key="13">
    <source>
        <dbReference type="Proteomes" id="UP000280417"/>
    </source>
</evidence>
<feature type="binding site" evidence="8">
    <location>
        <position position="35"/>
    </location>
    <ligand>
        <name>Mg(2+)</name>
        <dbReference type="ChEBI" id="CHEBI:18420"/>
    </ligand>
</feature>
<feature type="binding site" description="in other chain" evidence="8">
    <location>
        <begin position="232"/>
        <end position="233"/>
    </location>
    <ligand>
        <name>deamido-NAD(+)</name>
        <dbReference type="ChEBI" id="CHEBI:58437"/>
        <note>ligand shared between two neighboring subunits</note>
    </ligand>
</feature>
<dbReference type="GO" id="GO:0008795">
    <property type="term" value="F:NAD+ synthase activity"/>
    <property type="evidence" value="ECO:0007669"/>
    <property type="project" value="UniProtKB-UniRule"/>
</dbReference>
<dbReference type="Gene3D" id="3.40.50.620">
    <property type="entry name" value="HUPs"/>
    <property type="match status" value="1"/>
</dbReference>
<dbReference type="CDD" id="cd00553">
    <property type="entry name" value="NAD_synthase"/>
    <property type="match status" value="1"/>
</dbReference>
<dbReference type="AlphaFoldDB" id="A0A662DI16"/>
<gene>
    <name evidence="8" type="primary">nadE</name>
    <name evidence="12" type="ORF">DRJ04_03290</name>
</gene>
<dbReference type="InterPro" id="IPR014729">
    <property type="entry name" value="Rossmann-like_a/b/a_fold"/>
</dbReference>
<comment type="subunit">
    <text evidence="8">Homodimer.</text>
</comment>
<comment type="similarity">
    <text evidence="1 8 9">Belongs to the NAD synthetase family.</text>
</comment>
<comment type="pathway">
    <text evidence="8">Cofactor biosynthesis; NAD(+) biosynthesis; NAD(+) from deamido-NAD(+) (ammonia route): step 1/1.</text>
</comment>
<dbReference type="PANTHER" id="PTHR23090:SF9">
    <property type="entry name" value="GLUTAMINE-DEPENDENT NAD(+) SYNTHETASE"/>
    <property type="match status" value="1"/>
</dbReference>
<dbReference type="SUPFAM" id="SSF52402">
    <property type="entry name" value="Adenine nucleotide alpha hydrolases-like"/>
    <property type="match status" value="1"/>
</dbReference>
<dbReference type="GO" id="GO:0046872">
    <property type="term" value="F:metal ion binding"/>
    <property type="evidence" value="ECO:0007669"/>
    <property type="project" value="UniProtKB-KW"/>
</dbReference>
<feature type="binding site" evidence="8">
    <location>
        <position position="149"/>
    </location>
    <ligand>
        <name>deamido-NAD(+)</name>
        <dbReference type="ChEBI" id="CHEBI:58437"/>
        <note>ligand shared between two neighboring subunits</note>
    </ligand>
</feature>
<comment type="function">
    <text evidence="8">Catalyzes the ATP-dependent amidation of deamido-NAD to form NAD. Uses ammonia as a nitrogen source.</text>
</comment>
<dbReference type="InterPro" id="IPR022926">
    <property type="entry name" value="NH(3)-dep_NAD(+)_synth"/>
</dbReference>
<evidence type="ECO:0000313" key="12">
    <source>
        <dbReference type="EMBL" id="RLE13961.1"/>
    </source>
</evidence>
<dbReference type="InterPro" id="IPR003694">
    <property type="entry name" value="NAD_synthase"/>
</dbReference>
<dbReference type="GO" id="GO:0003952">
    <property type="term" value="F:NAD+ synthase (glutamine-hydrolyzing) activity"/>
    <property type="evidence" value="ECO:0007669"/>
    <property type="project" value="InterPro"/>
</dbReference>
<evidence type="ECO:0000256" key="2">
    <source>
        <dbReference type="ARBA" id="ARBA00022598"/>
    </source>
</evidence>
<evidence type="ECO:0000256" key="5">
    <source>
        <dbReference type="ARBA" id="ARBA00022840"/>
    </source>
</evidence>
<dbReference type="NCBIfam" id="NF010587">
    <property type="entry name" value="PRK13980.1"/>
    <property type="match status" value="1"/>
</dbReference>
<evidence type="ECO:0000256" key="1">
    <source>
        <dbReference type="ARBA" id="ARBA00005859"/>
    </source>
</evidence>
<comment type="caution">
    <text evidence="12">The sequence shown here is derived from an EMBL/GenBank/DDBJ whole genome shotgun (WGS) entry which is preliminary data.</text>
</comment>
<dbReference type="Proteomes" id="UP000280417">
    <property type="component" value="Unassembled WGS sequence"/>
</dbReference>
<dbReference type="Pfam" id="PF02540">
    <property type="entry name" value="NAD_synthase"/>
    <property type="match status" value="1"/>
</dbReference>
<protein>
    <recommendedName>
        <fullName evidence="8 10">NH(3)-dependent NAD(+) synthetase</fullName>
        <ecNumber evidence="8 10">6.3.1.5</ecNumber>
    </recommendedName>
</protein>
<evidence type="ECO:0000256" key="8">
    <source>
        <dbReference type="HAMAP-Rule" id="MF_00193"/>
    </source>
</evidence>
<comment type="catalytic activity">
    <reaction evidence="8 10">
        <text>deamido-NAD(+) + NH4(+) + ATP = AMP + diphosphate + NAD(+) + H(+)</text>
        <dbReference type="Rhea" id="RHEA:21188"/>
        <dbReference type="ChEBI" id="CHEBI:15378"/>
        <dbReference type="ChEBI" id="CHEBI:28938"/>
        <dbReference type="ChEBI" id="CHEBI:30616"/>
        <dbReference type="ChEBI" id="CHEBI:33019"/>
        <dbReference type="ChEBI" id="CHEBI:57540"/>
        <dbReference type="ChEBI" id="CHEBI:58437"/>
        <dbReference type="ChEBI" id="CHEBI:456215"/>
        <dbReference type="EC" id="6.3.1.5"/>
    </reaction>
</comment>
<evidence type="ECO:0000256" key="4">
    <source>
        <dbReference type="ARBA" id="ARBA00022741"/>
    </source>
</evidence>
<dbReference type="InterPro" id="IPR022310">
    <property type="entry name" value="NAD/GMP_synthase"/>
</dbReference>
<evidence type="ECO:0000256" key="10">
    <source>
        <dbReference type="RuleBase" id="RU003812"/>
    </source>
</evidence>
<feature type="binding site" evidence="8">
    <location>
        <position position="134"/>
    </location>
    <ligand>
        <name>Mg(2+)</name>
        <dbReference type="ChEBI" id="CHEBI:18420"/>
    </ligand>
</feature>
<feature type="binding site" description="in other chain" evidence="8">
    <location>
        <position position="142"/>
    </location>
    <ligand>
        <name>deamido-NAD(+)</name>
        <dbReference type="ChEBI" id="CHEBI:58437"/>
        <note>ligand shared between two neighboring subunits</note>
    </ligand>
</feature>
<sequence>MSPAELCDKISVWIKEKIEQAGAKGGVVGLSGGLDSAVVAVLCKRALGNNLLAIVMPCYSSPQDERYARQVAEKFNIKFEIICLDEVFDKFIKILPPGGKIARANLKPRIRMITLYYFANNLNYLVVGTGNKSEITVGYFTKYGDGGADIFPLGGILKTDVVKLAKYLGVPQAIIDRVPTGGLWPGQTDEKEIGITYRELDQIIRVVEGKIKEPVAEDKLRKVKALIQNSLHKRESPPLFSFDQ</sequence>
<dbReference type="NCBIfam" id="TIGR00552">
    <property type="entry name" value="nadE"/>
    <property type="match status" value="1"/>
</dbReference>
<feature type="binding site" evidence="8">
    <location>
        <position position="180"/>
    </location>
    <ligand>
        <name>ATP</name>
        <dbReference type="ChEBI" id="CHEBI:30616"/>
    </ligand>
</feature>
<accession>A0A662DI16</accession>
<feature type="binding site" evidence="8">
    <location>
        <position position="158"/>
    </location>
    <ligand>
        <name>ATP</name>
        <dbReference type="ChEBI" id="CHEBI:30616"/>
    </ligand>
</feature>
<dbReference type="GO" id="GO:0005524">
    <property type="term" value="F:ATP binding"/>
    <property type="evidence" value="ECO:0007669"/>
    <property type="project" value="UniProtKB-UniRule"/>
</dbReference>
<feature type="binding site" description="in other chain" evidence="8">
    <location>
        <position position="109"/>
    </location>
    <ligand>
        <name>deamido-NAD(+)</name>
        <dbReference type="ChEBI" id="CHEBI:58437"/>
        <note>ligand shared between two neighboring subunits</note>
    </ligand>
</feature>
<dbReference type="GO" id="GO:0009435">
    <property type="term" value="P:NAD+ biosynthetic process"/>
    <property type="evidence" value="ECO:0007669"/>
    <property type="project" value="UniProtKB-UniRule"/>
</dbReference>
<keyword evidence="6 8" id="KW-0460">Magnesium</keyword>
<evidence type="ECO:0000256" key="6">
    <source>
        <dbReference type="ARBA" id="ARBA00022842"/>
    </source>
</evidence>
<organism evidence="12 13">
    <name type="scientific">Aerophobetes bacterium</name>
    <dbReference type="NCBI Taxonomy" id="2030807"/>
    <lineage>
        <taxon>Bacteria</taxon>
        <taxon>Candidatus Aerophobota</taxon>
    </lineage>
</organism>
<dbReference type="PANTHER" id="PTHR23090">
    <property type="entry name" value="NH 3 /GLUTAMINE-DEPENDENT NAD + SYNTHETASE"/>
    <property type="match status" value="1"/>
</dbReference>
<evidence type="ECO:0000256" key="9">
    <source>
        <dbReference type="RuleBase" id="RU003811"/>
    </source>
</evidence>
<dbReference type="GO" id="GO:0005737">
    <property type="term" value="C:cytoplasm"/>
    <property type="evidence" value="ECO:0007669"/>
    <property type="project" value="InterPro"/>
</dbReference>
<dbReference type="UniPathway" id="UPA00253">
    <property type="reaction ID" value="UER00333"/>
</dbReference>
<keyword evidence="2 8" id="KW-0436">Ligase</keyword>
<reference evidence="12 13" key="1">
    <citation type="submission" date="2018-06" db="EMBL/GenBank/DDBJ databases">
        <title>Extensive metabolic versatility and redundancy in microbially diverse, dynamic hydrothermal sediments.</title>
        <authorList>
            <person name="Dombrowski N."/>
            <person name="Teske A."/>
            <person name="Baker B.J."/>
        </authorList>
    </citation>
    <scope>NUCLEOTIDE SEQUENCE [LARGE SCALE GENOMIC DNA]</scope>
    <source>
        <strain evidence="12">B3_G15</strain>
    </source>
</reference>
<dbReference type="GO" id="GO:0004359">
    <property type="term" value="F:glutaminase activity"/>
    <property type="evidence" value="ECO:0007669"/>
    <property type="project" value="InterPro"/>
</dbReference>
<evidence type="ECO:0000256" key="3">
    <source>
        <dbReference type="ARBA" id="ARBA00022723"/>
    </source>
</evidence>
<dbReference type="EC" id="6.3.1.5" evidence="8 10"/>
<dbReference type="EMBL" id="QMQA01000067">
    <property type="protein sequence ID" value="RLE13961.1"/>
    <property type="molecule type" value="Genomic_DNA"/>
</dbReference>
<proteinExistence type="inferred from homology"/>